<protein>
    <submittedName>
        <fullName evidence="1">Uncharacterized protein</fullName>
    </submittedName>
</protein>
<dbReference type="AlphaFoldDB" id="A0A061DN48"/>
<gene>
    <name evidence="1" type="ORF">TCM_002829</name>
</gene>
<dbReference type="Proteomes" id="UP000026915">
    <property type="component" value="Chromosome 1"/>
</dbReference>
<accession>A0A061DN48</accession>
<organism evidence="1 2">
    <name type="scientific">Theobroma cacao</name>
    <name type="common">Cacao</name>
    <name type="synonym">Cocoa</name>
    <dbReference type="NCBI Taxonomy" id="3641"/>
    <lineage>
        <taxon>Eukaryota</taxon>
        <taxon>Viridiplantae</taxon>
        <taxon>Streptophyta</taxon>
        <taxon>Embryophyta</taxon>
        <taxon>Tracheophyta</taxon>
        <taxon>Spermatophyta</taxon>
        <taxon>Magnoliopsida</taxon>
        <taxon>eudicotyledons</taxon>
        <taxon>Gunneridae</taxon>
        <taxon>Pentapetalae</taxon>
        <taxon>rosids</taxon>
        <taxon>malvids</taxon>
        <taxon>Malvales</taxon>
        <taxon>Malvaceae</taxon>
        <taxon>Byttnerioideae</taxon>
        <taxon>Theobroma</taxon>
    </lineage>
</organism>
<dbReference type="InParanoid" id="A0A061DN48"/>
<evidence type="ECO:0000313" key="1">
    <source>
        <dbReference type="EMBL" id="EOX93852.1"/>
    </source>
</evidence>
<evidence type="ECO:0000313" key="2">
    <source>
        <dbReference type="Proteomes" id="UP000026915"/>
    </source>
</evidence>
<dbReference type="EMBL" id="CM001879">
    <property type="protein sequence ID" value="EOX93852.1"/>
    <property type="molecule type" value="Genomic_DNA"/>
</dbReference>
<dbReference type="HOGENOM" id="CLU_2431385_0_0_1"/>
<dbReference type="Gramene" id="EOX93852">
    <property type="protein sequence ID" value="EOX93852"/>
    <property type="gene ID" value="TCM_002829"/>
</dbReference>
<reference evidence="1 2" key="1">
    <citation type="journal article" date="2013" name="Genome Biol.">
        <title>The genome sequence of the most widely cultivated cacao type and its use to identify candidate genes regulating pod color.</title>
        <authorList>
            <person name="Motamayor J.C."/>
            <person name="Mockaitis K."/>
            <person name="Schmutz J."/>
            <person name="Haiminen N."/>
            <person name="Iii D.L."/>
            <person name="Cornejo O."/>
            <person name="Findley S.D."/>
            <person name="Zheng P."/>
            <person name="Utro F."/>
            <person name="Royaert S."/>
            <person name="Saski C."/>
            <person name="Jenkins J."/>
            <person name="Podicheti R."/>
            <person name="Zhao M."/>
            <person name="Scheffler B.E."/>
            <person name="Stack J.C."/>
            <person name="Feltus F.A."/>
            <person name="Mustiga G.M."/>
            <person name="Amores F."/>
            <person name="Phillips W."/>
            <person name="Marelli J.P."/>
            <person name="May G.D."/>
            <person name="Shapiro H."/>
            <person name="Ma J."/>
            <person name="Bustamante C.D."/>
            <person name="Schnell R.J."/>
            <person name="Main D."/>
            <person name="Gilbert D."/>
            <person name="Parida L."/>
            <person name="Kuhn D.N."/>
        </authorList>
    </citation>
    <scope>NUCLEOTIDE SEQUENCE [LARGE SCALE GENOMIC DNA]</scope>
    <source>
        <strain evidence="2">cv. Matina 1-6</strain>
    </source>
</reference>
<sequence>MLSVVTAIAFDSVGAVASLIALSVNAVFVSSVEDSRVDAFYPVGAMMVTGDAMAASAGECSIILSSCFAGAKSVHPMGRPNWCMAFIWIHL</sequence>
<proteinExistence type="predicted"/>
<keyword evidence="2" id="KW-1185">Reference proteome</keyword>
<name>A0A061DN48_THECC</name>